<dbReference type="InterPro" id="IPR046347">
    <property type="entry name" value="bZIP_sf"/>
</dbReference>
<comment type="subcellular location">
    <subcellularLocation>
        <location evidence="1">Nucleus</location>
    </subcellularLocation>
</comment>
<dbReference type="GO" id="GO:0001228">
    <property type="term" value="F:DNA-binding transcription activator activity, RNA polymerase II-specific"/>
    <property type="evidence" value="ECO:0007669"/>
    <property type="project" value="TreeGrafter"/>
</dbReference>
<evidence type="ECO:0000256" key="2">
    <source>
        <dbReference type="ARBA" id="ARBA00023242"/>
    </source>
</evidence>
<dbReference type="Pfam" id="PF00170">
    <property type="entry name" value="bZIP_1"/>
    <property type="match status" value="1"/>
</dbReference>
<accession>A0A6H0Y3M2</accession>
<keyword evidence="2" id="KW-0539">Nucleus</keyword>
<dbReference type="PROSITE" id="PS00036">
    <property type="entry name" value="BZIP_BASIC"/>
    <property type="match status" value="1"/>
</dbReference>
<evidence type="ECO:0000256" key="4">
    <source>
        <dbReference type="SAM" id="MobiDB-lite"/>
    </source>
</evidence>
<dbReference type="PROSITE" id="PS50217">
    <property type="entry name" value="BZIP"/>
    <property type="match status" value="1"/>
</dbReference>
<feature type="region of interest" description="Disordered" evidence="4">
    <location>
        <begin position="58"/>
        <end position="78"/>
    </location>
</feature>
<dbReference type="GO" id="GO:0000976">
    <property type="term" value="F:transcription cis-regulatory region binding"/>
    <property type="evidence" value="ECO:0007669"/>
    <property type="project" value="InterPro"/>
</dbReference>
<dbReference type="GO" id="GO:0090575">
    <property type="term" value="C:RNA polymerase II transcription regulator complex"/>
    <property type="evidence" value="ECO:0007669"/>
    <property type="project" value="TreeGrafter"/>
</dbReference>
<dbReference type="PANTHER" id="PTHR40621:SF6">
    <property type="entry name" value="AP-1-LIKE TRANSCRIPTION FACTOR YAP1-RELATED"/>
    <property type="match status" value="1"/>
</dbReference>
<dbReference type="PANTHER" id="PTHR40621">
    <property type="entry name" value="TRANSCRIPTION FACTOR KAPC-RELATED"/>
    <property type="match status" value="1"/>
</dbReference>
<evidence type="ECO:0000259" key="5">
    <source>
        <dbReference type="PROSITE" id="PS50217"/>
    </source>
</evidence>
<keyword evidence="3" id="KW-0175">Coiled coil</keyword>
<keyword evidence="7" id="KW-1185">Reference proteome</keyword>
<dbReference type="SMART" id="SM00338">
    <property type="entry name" value="BRLZ"/>
    <property type="match status" value="1"/>
</dbReference>
<evidence type="ECO:0000313" key="6">
    <source>
        <dbReference type="EMBL" id="QIX01230.1"/>
    </source>
</evidence>
<name>A0A6H0Y3M2_9PEZI</name>
<dbReference type="InterPro" id="IPR050936">
    <property type="entry name" value="AP-1-like"/>
</dbReference>
<proteinExistence type="predicted"/>
<gene>
    <name evidence="6" type="ORF">AMS68_006747</name>
</gene>
<dbReference type="AlphaFoldDB" id="A0A6H0Y3M2"/>
<feature type="domain" description="BZIP" evidence="5">
    <location>
        <begin position="64"/>
        <end position="127"/>
    </location>
</feature>
<evidence type="ECO:0000256" key="1">
    <source>
        <dbReference type="ARBA" id="ARBA00004123"/>
    </source>
</evidence>
<evidence type="ECO:0000256" key="3">
    <source>
        <dbReference type="SAM" id="Coils"/>
    </source>
</evidence>
<dbReference type="CDD" id="cd14688">
    <property type="entry name" value="bZIP_YAP"/>
    <property type="match status" value="1"/>
</dbReference>
<dbReference type="Gene3D" id="1.20.5.170">
    <property type="match status" value="1"/>
</dbReference>
<dbReference type="InterPro" id="IPR004827">
    <property type="entry name" value="bZIP"/>
</dbReference>
<feature type="coiled-coil region" evidence="3">
    <location>
        <begin position="82"/>
        <end position="109"/>
    </location>
</feature>
<protein>
    <recommendedName>
        <fullName evidence="5">BZIP domain-containing protein</fullName>
    </recommendedName>
</protein>
<dbReference type="EMBL" id="CP051142">
    <property type="protein sequence ID" value="QIX01230.1"/>
    <property type="molecule type" value="Genomic_DNA"/>
</dbReference>
<sequence>MKSGSMEFDTPYGMAISRTQSIAEAPFDVGEFLTESTSPDSIDEHLCQASSMLLNGGLESTSAEPKKARRQAQNRAAQRAFRERKEKYIQQLEEQVLDMRKEITTLSQDRRRFESLLKIARAEIKTLKSLPQQLTSHLRTDIDRDHLECKVHGLGARRTVVLTIDLGVGGVKACTQSERKGVCDVEADNAALESMSEDG</sequence>
<dbReference type="SUPFAM" id="SSF57959">
    <property type="entry name" value="Leucine zipper domain"/>
    <property type="match status" value="1"/>
</dbReference>
<evidence type="ECO:0000313" key="7">
    <source>
        <dbReference type="Proteomes" id="UP000503462"/>
    </source>
</evidence>
<dbReference type="Proteomes" id="UP000503462">
    <property type="component" value="Chromosome 4"/>
</dbReference>
<reference evidence="6 7" key="1">
    <citation type="journal article" date="2016" name="Sci. Rep.">
        <title>Peltaster fructicola genome reveals evolution from an invasive phytopathogen to an ectophytic parasite.</title>
        <authorList>
            <person name="Xu C."/>
            <person name="Chen H."/>
            <person name="Gleason M.L."/>
            <person name="Xu J.R."/>
            <person name="Liu H."/>
            <person name="Zhang R."/>
            <person name="Sun G."/>
        </authorList>
    </citation>
    <scope>NUCLEOTIDE SEQUENCE [LARGE SCALE GENOMIC DNA]</scope>
    <source>
        <strain evidence="6 7">LNHT1506</strain>
    </source>
</reference>
<organism evidence="6 7">
    <name type="scientific">Peltaster fructicola</name>
    <dbReference type="NCBI Taxonomy" id="286661"/>
    <lineage>
        <taxon>Eukaryota</taxon>
        <taxon>Fungi</taxon>
        <taxon>Dikarya</taxon>
        <taxon>Ascomycota</taxon>
        <taxon>Pezizomycotina</taxon>
        <taxon>Dothideomycetes</taxon>
        <taxon>Dothideomycetes incertae sedis</taxon>
        <taxon>Peltaster</taxon>
    </lineage>
</organism>